<proteinExistence type="predicted"/>
<dbReference type="eggNOG" id="ENOG502QS5N">
    <property type="taxonomic scope" value="Eukaryota"/>
</dbReference>
<dbReference type="GO" id="GO:0005634">
    <property type="term" value="C:nucleus"/>
    <property type="evidence" value="ECO:0007669"/>
    <property type="project" value="UniProtKB-SubCell"/>
</dbReference>
<evidence type="ECO:0000256" key="6">
    <source>
        <dbReference type="SAM" id="Phobius"/>
    </source>
</evidence>
<dbReference type="PANTHER" id="PTHR47338:SF5">
    <property type="entry name" value="ZN(II)2CYS6 TRANSCRIPTION FACTOR (EUROFUNG)"/>
    <property type="match status" value="1"/>
</dbReference>
<dbReference type="HOGENOM" id="CLU_009648_0_0_1"/>
<dbReference type="CDD" id="cd12148">
    <property type="entry name" value="fungal_TF_MHR"/>
    <property type="match status" value="1"/>
</dbReference>
<evidence type="ECO:0000313" key="9">
    <source>
        <dbReference type="Proteomes" id="UP000014074"/>
    </source>
</evidence>
<feature type="domain" description="Xylanolytic transcriptional activator regulatory" evidence="7">
    <location>
        <begin position="30"/>
        <end position="114"/>
    </location>
</feature>
<gene>
    <name evidence="8" type="ORF">UCRPA7_3224</name>
</gene>
<evidence type="ECO:0000259" key="7">
    <source>
        <dbReference type="SMART" id="SM00906"/>
    </source>
</evidence>
<protein>
    <submittedName>
        <fullName evidence="8">Putative c6 transcription factor protein</fullName>
    </submittedName>
</protein>
<keyword evidence="6" id="KW-1133">Transmembrane helix</keyword>
<dbReference type="SMART" id="SM00906">
    <property type="entry name" value="Fungal_trans"/>
    <property type="match status" value="1"/>
</dbReference>
<evidence type="ECO:0000313" key="8">
    <source>
        <dbReference type="EMBL" id="EOO01271.1"/>
    </source>
</evidence>
<dbReference type="GO" id="GO:0003677">
    <property type="term" value="F:DNA binding"/>
    <property type="evidence" value="ECO:0007669"/>
    <property type="project" value="InterPro"/>
</dbReference>
<evidence type="ECO:0000256" key="5">
    <source>
        <dbReference type="ARBA" id="ARBA00023242"/>
    </source>
</evidence>
<keyword evidence="3" id="KW-0805">Transcription regulation</keyword>
<keyword evidence="2" id="KW-0479">Metal-binding</keyword>
<sequence>MGADKPSLEKIHGFLFLSLHEWGSGRGATAFIYIGLAIRVGLLLRSFRKQTPLAPPFNKPVETREEFVVEETRVRTWWSMNSMECLLASGQNRTALTTYSETAEIGMPCREEAFVWGDVSSLRHLTDSAEPSEKESLILAVRHWSTINCWVSSGGVKKESHPPWSPLSRFAELQGVLRSWREQLPPKLQYDQTFFVMHAVNKQTGPYGFLHLVYFSSVIFLHREYLQFFPVQGPTYRGRLPKGLDQAYEGIDVDAFWTSSLKDLFNAAARITEILVELERHDAVMLTPFLGFAAFSAATVNMYLAIFSWVYPDLAAGARERTETDVRFLKQVVGLWPLAQQWYQTVLRLYESYKQFHMDGGAPESPSGKTIDAFHSFDRSLMDYGEIKPEPDDMAAIVAAKDTDGYKHGTELKYPRSNEDNDDGLQGIPQFGEEGYWDTVADEFLSSIMTFDAPITMS</sequence>
<dbReference type="InterPro" id="IPR050815">
    <property type="entry name" value="TF_fung"/>
</dbReference>
<name>R8BPK2_PHAM7</name>
<dbReference type="GO" id="GO:0006351">
    <property type="term" value="P:DNA-templated transcription"/>
    <property type="evidence" value="ECO:0007669"/>
    <property type="project" value="InterPro"/>
</dbReference>
<reference evidence="9" key="1">
    <citation type="journal article" date="2013" name="Genome Announc.">
        <title>Draft genome sequence of the ascomycete Phaeoacremonium aleophilum strain UCR-PA7, a causal agent of the esca disease complex in grapevines.</title>
        <authorList>
            <person name="Blanco-Ulate B."/>
            <person name="Rolshausen P."/>
            <person name="Cantu D."/>
        </authorList>
    </citation>
    <scope>NUCLEOTIDE SEQUENCE [LARGE SCALE GENOMIC DNA]</scope>
    <source>
        <strain evidence="9">UCR-PA7</strain>
    </source>
</reference>
<keyword evidence="5" id="KW-0539">Nucleus</keyword>
<dbReference type="GO" id="GO:0000981">
    <property type="term" value="F:DNA-binding transcription factor activity, RNA polymerase II-specific"/>
    <property type="evidence" value="ECO:0007669"/>
    <property type="project" value="InterPro"/>
</dbReference>
<keyword evidence="4" id="KW-0804">Transcription</keyword>
<dbReference type="KEGG" id="tmn:UCRPA7_3224"/>
<dbReference type="PANTHER" id="PTHR47338">
    <property type="entry name" value="ZN(II)2CYS6 TRANSCRIPTION FACTOR (EUROFUNG)-RELATED"/>
    <property type="match status" value="1"/>
</dbReference>
<dbReference type="OrthoDB" id="5370478at2759"/>
<evidence type="ECO:0000256" key="1">
    <source>
        <dbReference type="ARBA" id="ARBA00004123"/>
    </source>
</evidence>
<feature type="transmembrane region" description="Helical" evidence="6">
    <location>
        <begin position="27"/>
        <end position="44"/>
    </location>
</feature>
<evidence type="ECO:0000256" key="3">
    <source>
        <dbReference type="ARBA" id="ARBA00023015"/>
    </source>
</evidence>
<keyword evidence="6" id="KW-0812">Transmembrane</keyword>
<dbReference type="AlphaFoldDB" id="R8BPK2"/>
<dbReference type="EMBL" id="KB933036">
    <property type="protein sequence ID" value="EOO01271.1"/>
    <property type="molecule type" value="Genomic_DNA"/>
</dbReference>
<accession>R8BPK2</accession>
<evidence type="ECO:0000256" key="4">
    <source>
        <dbReference type="ARBA" id="ARBA00023163"/>
    </source>
</evidence>
<keyword evidence="6" id="KW-0472">Membrane</keyword>
<keyword evidence="9" id="KW-1185">Reference proteome</keyword>
<feature type="transmembrane region" description="Helical" evidence="6">
    <location>
        <begin position="289"/>
        <end position="311"/>
    </location>
</feature>
<dbReference type="RefSeq" id="XP_007913996.1">
    <property type="nucleotide sequence ID" value="XM_007915805.1"/>
</dbReference>
<organism evidence="8 9">
    <name type="scientific">Phaeoacremonium minimum (strain UCR-PA7)</name>
    <name type="common">Esca disease fungus</name>
    <name type="synonym">Togninia minima</name>
    <dbReference type="NCBI Taxonomy" id="1286976"/>
    <lineage>
        <taxon>Eukaryota</taxon>
        <taxon>Fungi</taxon>
        <taxon>Dikarya</taxon>
        <taxon>Ascomycota</taxon>
        <taxon>Pezizomycotina</taxon>
        <taxon>Sordariomycetes</taxon>
        <taxon>Sordariomycetidae</taxon>
        <taxon>Togniniales</taxon>
        <taxon>Togniniaceae</taxon>
        <taxon>Phaeoacremonium</taxon>
    </lineage>
</organism>
<dbReference type="GO" id="GO:0008270">
    <property type="term" value="F:zinc ion binding"/>
    <property type="evidence" value="ECO:0007669"/>
    <property type="project" value="InterPro"/>
</dbReference>
<dbReference type="GeneID" id="19323551"/>
<dbReference type="InterPro" id="IPR007219">
    <property type="entry name" value="XnlR_reg_dom"/>
</dbReference>
<comment type="subcellular location">
    <subcellularLocation>
        <location evidence="1">Nucleus</location>
    </subcellularLocation>
</comment>
<evidence type="ECO:0000256" key="2">
    <source>
        <dbReference type="ARBA" id="ARBA00022723"/>
    </source>
</evidence>
<dbReference type="Proteomes" id="UP000014074">
    <property type="component" value="Unassembled WGS sequence"/>
</dbReference>